<evidence type="ECO:0000313" key="3">
    <source>
        <dbReference type="Proteomes" id="UP000184211"/>
    </source>
</evidence>
<evidence type="ECO:0000256" key="1">
    <source>
        <dbReference type="SAM" id="Phobius"/>
    </source>
</evidence>
<evidence type="ECO:0000313" key="2">
    <source>
        <dbReference type="EMBL" id="SHG28636.1"/>
    </source>
</evidence>
<name>A0A1M5IK81_9RHOB</name>
<gene>
    <name evidence="2" type="ORF">SAMN04488044_0358</name>
</gene>
<accession>A0A1M5IK81</accession>
<proteinExistence type="predicted"/>
<organism evidence="2 3">
    <name type="scientific">Cognatishimia maritima</name>
    <dbReference type="NCBI Taxonomy" id="870908"/>
    <lineage>
        <taxon>Bacteria</taxon>
        <taxon>Pseudomonadati</taxon>
        <taxon>Pseudomonadota</taxon>
        <taxon>Alphaproteobacteria</taxon>
        <taxon>Rhodobacterales</taxon>
        <taxon>Paracoccaceae</taxon>
        <taxon>Cognatishimia</taxon>
    </lineage>
</organism>
<feature type="transmembrane region" description="Helical" evidence="1">
    <location>
        <begin position="65"/>
        <end position="89"/>
    </location>
</feature>
<reference evidence="3" key="1">
    <citation type="submission" date="2016-11" db="EMBL/GenBank/DDBJ databases">
        <authorList>
            <person name="Varghese N."/>
            <person name="Submissions S."/>
        </authorList>
    </citation>
    <scope>NUCLEOTIDE SEQUENCE [LARGE SCALE GENOMIC DNA]</scope>
    <source>
        <strain evidence="3">DSM 28223</strain>
    </source>
</reference>
<dbReference type="OrthoDB" id="7869508at2"/>
<keyword evidence="1" id="KW-0812">Transmembrane</keyword>
<dbReference type="InterPro" id="IPR047784">
    <property type="entry name" value="TrgA"/>
</dbReference>
<keyword evidence="1" id="KW-0472">Membrane</keyword>
<keyword evidence="1" id="KW-1133">Transmembrane helix</keyword>
<sequence length="146" mass="15740">MPTAAKLMSAIALALVAFVASEQFKPLMPEGTDFGYFSFFNAGIAAIIGWKLIGAKAGRGVLSGINGGLTGMIAMVLVVLFVHAFWIMFENSRSLRYDSVSEAIQSIFSMMTENGLLLLRPNILMTLLGGAVFSGLLAEATSRRWR</sequence>
<feature type="transmembrane region" description="Helical" evidence="1">
    <location>
        <begin position="34"/>
        <end position="53"/>
    </location>
</feature>
<dbReference type="Proteomes" id="UP000184211">
    <property type="component" value="Unassembled WGS sequence"/>
</dbReference>
<dbReference type="STRING" id="870908.SAMN04488044_0358"/>
<feature type="transmembrane region" description="Helical" evidence="1">
    <location>
        <begin position="118"/>
        <end position="138"/>
    </location>
</feature>
<dbReference type="EMBL" id="FQWM01000001">
    <property type="protein sequence ID" value="SHG28636.1"/>
    <property type="molecule type" value="Genomic_DNA"/>
</dbReference>
<protein>
    <recommendedName>
        <fullName evidence="4">Tellurium resistance protein</fullName>
    </recommendedName>
</protein>
<dbReference type="AlphaFoldDB" id="A0A1M5IK81"/>
<evidence type="ECO:0008006" key="4">
    <source>
        <dbReference type="Google" id="ProtNLM"/>
    </source>
</evidence>
<dbReference type="RefSeq" id="WP_072789604.1">
    <property type="nucleotide sequence ID" value="NZ_FQWM01000001.1"/>
</dbReference>
<keyword evidence="3" id="KW-1185">Reference proteome</keyword>
<dbReference type="NCBIfam" id="NF033773">
    <property type="entry name" value="tellur_TrgA"/>
    <property type="match status" value="1"/>
</dbReference>